<dbReference type="Proteomes" id="UP000034783">
    <property type="component" value="Unassembled WGS sequence"/>
</dbReference>
<dbReference type="EMBL" id="LCJD01000007">
    <property type="protein sequence ID" value="KKT69946.1"/>
    <property type="molecule type" value="Genomic_DNA"/>
</dbReference>
<evidence type="ECO:0000313" key="1">
    <source>
        <dbReference type="EMBL" id="KKT69946.1"/>
    </source>
</evidence>
<dbReference type="AlphaFoldDB" id="A0A0G1JE89"/>
<dbReference type="PATRIC" id="fig|1619116.3.peg.110"/>
<comment type="caution">
    <text evidence="1">The sequence shown here is derived from an EMBL/GenBank/DDBJ whole genome shotgun (WGS) entry which is preliminary data.</text>
</comment>
<name>A0A0G1JE89_UNCKA</name>
<accession>A0A0G1JE89</accession>
<proteinExistence type="predicted"/>
<organism evidence="1 2">
    <name type="scientific">candidate division WWE3 bacterium GW2011_GWB1_44_4</name>
    <dbReference type="NCBI Taxonomy" id="1619116"/>
    <lineage>
        <taxon>Bacteria</taxon>
        <taxon>Katanobacteria</taxon>
    </lineage>
</organism>
<sequence>MKQGKLDYLEIKFAADILLLLLLLALLALPVASLGISGVIDLVDPEVAGTSITNTNY</sequence>
<gene>
    <name evidence="1" type="ORF">UW65_C0007G0003</name>
</gene>
<reference evidence="1 2" key="1">
    <citation type="journal article" date="2015" name="Nature">
        <title>rRNA introns, odd ribosomes, and small enigmatic genomes across a large radiation of phyla.</title>
        <authorList>
            <person name="Brown C.T."/>
            <person name="Hug L.A."/>
            <person name="Thomas B.C."/>
            <person name="Sharon I."/>
            <person name="Castelle C.J."/>
            <person name="Singh A."/>
            <person name="Wilkins M.J."/>
            <person name="Williams K.H."/>
            <person name="Banfield J.F."/>
        </authorList>
    </citation>
    <scope>NUCLEOTIDE SEQUENCE [LARGE SCALE GENOMIC DNA]</scope>
</reference>
<evidence type="ECO:0000313" key="2">
    <source>
        <dbReference type="Proteomes" id="UP000034783"/>
    </source>
</evidence>
<protein>
    <submittedName>
        <fullName evidence="1">Uncharacterized protein</fullName>
    </submittedName>
</protein>